<dbReference type="EMBL" id="WIAO01000073">
    <property type="protein sequence ID" value="MQM28960.1"/>
    <property type="molecule type" value="Genomic_DNA"/>
</dbReference>
<sequence length="178" mass="19442">MTVYPFELHFFGPPGDHVIDELYEAGWDDAVINFEPSTGGEGSAIFDREAPSALQAVVSAIRQGRKAGVELLGATEDYVTLTEIAERTGRTLSAVDHWATGRRGPGDFPAPRVPRPRVSLYSWAEVTMWLVQHGLAAMSPEGVEIARICEVADATLRARRLQNRLAEAEREALNLAVA</sequence>
<gene>
    <name evidence="2" type="ORF">GFD30_25845</name>
</gene>
<evidence type="ECO:0000313" key="3">
    <source>
        <dbReference type="Proteomes" id="UP000477750"/>
    </source>
</evidence>
<comment type="caution">
    <text evidence="2">The sequence shown here is derived from an EMBL/GenBank/DDBJ whole genome shotgun (WGS) entry which is preliminary data.</text>
</comment>
<name>A0A6L5GH09_9ACTN</name>
<dbReference type="Proteomes" id="UP000477750">
    <property type="component" value="Unassembled WGS sequence"/>
</dbReference>
<protein>
    <recommendedName>
        <fullName evidence="4">DNA-binding protein</fullName>
    </recommendedName>
</protein>
<keyword evidence="1" id="KW-0175">Coiled coil</keyword>
<evidence type="ECO:0000256" key="1">
    <source>
        <dbReference type="SAM" id="Coils"/>
    </source>
</evidence>
<dbReference type="AlphaFoldDB" id="A0A6L5GH09"/>
<keyword evidence="3" id="KW-1185">Reference proteome</keyword>
<feature type="coiled-coil region" evidence="1">
    <location>
        <begin position="151"/>
        <end position="178"/>
    </location>
</feature>
<organism evidence="2 3">
    <name type="scientific">Glycomyces albidus</name>
    <dbReference type="NCBI Taxonomy" id="2656774"/>
    <lineage>
        <taxon>Bacteria</taxon>
        <taxon>Bacillati</taxon>
        <taxon>Actinomycetota</taxon>
        <taxon>Actinomycetes</taxon>
        <taxon>Glycomycetales</taxon>
        <taxon>Glycomycetaceae</taxon>
        <taxon>Glycomyces</taxon>
    </lineage>
</organism>
<dbReference type="RefSeq" id="WP_153028029.1">
    <property type="nucleotide sequence ID" value="NZ_WIAO01000073.1"/>
</dbReference>
<accession>A0A6L5GH09</accession>
<evidence type="ECO:0008006" key="4">
    <source>
        <dbReference type="Google" id="ProtNLM"/>
    </source>
</evidence>
<proteinExistence type="predicted"/>
<evidence type="ECO:0000313" key="2">
    <source>
        <dbReference type="EMBL" id="MQM28960.1"/>
    </source>
</evidence>
<reference evidence="2 3" key="1">
    <citation type="submission" date="2019-10" db="EMBL/GenBank/DDBJ databases">
        <title>Glycomyces albidus sp. nov., a novel actinomycete isolated from rhizosphere soil of wheat (Triticum aestivum L.).</title>
        <authorList>
            <person name="Qian L."/>
        </authorList>
    </citation>
    <scope>NUCLEOTIDE SEQUENCE [LARGE SCALE GENOMIC DNA]</scope>
    <source>
        <strain evidence="2 3">NEAU-7082</strain>
    </source>
</reference>